<protein>
    <recommendedName>
        <fullName evidence="4">Membrane transport protein MMPL domain-containing protein</fullName>
    </recommendedName>
</protein>
<evidence type="ECO:0000313" key="2">
    <source>
        <dbReference type="EMBL" id="MBC9718533.1"/>
    </source>
</evidence>
<name>A0ABR7SSZ7_9ACTN</name>
<organism evidence="2 3">
    <name type="scientific">Streptomyces polyasparticus</name>
    <dbReference type="NCBI Taxonomy" id="2767826"/>
    <lineage>
        <taxon>Bacteria</taxon>
        <taxon>Bacillati</taxon>
        <taxon>Actinomycetota</taxon>
        <taxon>Actinomycetes</taxon>
        <taxon>Kitasatosporales</taxon>
        <taxon>Streptomycetaceae</taxon>
        <taxon>Streptomyces</taxon>
    </lineage>
</organism>
<proteinExistence type="predicted"/>
<feature type="transmembrane region" description="Helical" evidence="1">
    <location>
        <begin position="26"/>
        <end position="48"/>
    </location>
</feature>
<reference evidence="2 3" key="1">
    <citation type="submission" date="2020-08" db="EMBL/GenBank/DDBJ databases">
        <title>Genemic of Streptomyces polyaspartic.</title>
        <authorList>
            <person name="Liu W."/>
        </authorList>
    </citation>
    <scope>NUCLEOTIDE SEQUENCE [LARGE SCALE GENOMIC DNA]</scope>
    <source>
        <strain evidence="2 3">TRM66268-LWL</strain>
    </source>
</reference>
<gene>
    <name evidence="2" type="ORF">H9Y04_39010</name>
</gene>
<evidence type="ECO:0008006" key="4">
    <source>
        <dbReference type="Google" id="ProtNLM"/>
    </source>
</evidence>
<keyword evidence="3" id="KW-1185">Reference proteome</keyword>
<keyword evidence="1" id="KW-1133">Transmembrane helix</keyword>
<dbReference type="Proteomes" id="UP000642284">
    <property type="component" value="Unassembled WGS sequence"/>
</dbReference>
<keyword evidence="1" id="KW-0472">Membrane</keyword>
<dbReference type="EMBL" id="JACTVJ010000027">
    <property type="protein sequence ID" value="MBC9718533.1"/>
    <property type="molecule type" value="Genomic_DNA"/>
</dbReference>
<evidence type="ECO:0000256" key="1">
    <source>
        <dbReference type="SAM" id="Phobius"/>
    </source>
</evidence>
<evidence type="ECO:0000313" key="3">
    <source>
        <dbReference type="Proteomes" id="UP000642284"/>
    </source>
</evidence>
<dbReference type="RefSeq" id="WP_187818960.1">
    <property type="nucleotide sequence ID" value="NZ_JACTVJ010000027.1"/>
</dbReference>
<comment type="caution">
    <text evidence="2">The sequence shown here is derived from an EMBL/GenBank/DDBJ whole genome shotgun (WGS) entry which is preliminary data.</text>
</comment>
<keyword evidence="1" id="KW-0812">Transmembrane</keyword>
<sequence>MIVVGGSVLAAWGVHAGAELALWTSVVVAASGGLGLFGLAAVALMPVFKVLLFLAESAKVGPEPAAGPHVHSQGNIPARRTGRADWAALDDSIATDTDLGDASEVWE</sequence>
<accession>A0ABR7SSZ7</accession>